<comment type="subcellular location">
    <subcellularLocation>
        <location evidence="10">Cell inner membrane</location>
    </subcellularLocation>
    <subcellularLocation>
        <location evidence="2">Cell membrane</location>
        <topology evidence="2">Single-pass membrane protein</topology>
    </subcellularLocation>
</comment>
<keyword evidence="9 10" id="KW-0472">Membrane</keyword>
<keyword evidence="11" id="KW-0969">Cilium</keyword>
<evidence type="ECO:0000256" key="9">
    <source>
        <dbReference type="ARBA" id="ARBA00023136"/>
    </source>
</evidence>
<comment type="similarity">
    <text evidence="3 10">Belongs to the FliL family.</text>
</comment>
<evidence type="ECO:0000256" key="4">
    <source>
        <dbReference type="ARBA" id="ARBA00022475"/>
    </source>
</evidence>
<evidence type="ECO:0000313" key="12">
    <source>
        <dbReference type="Proteomes" id="UP000638014"/>
    </source>
</evidence>
<keyword evidence="11" id="KW-0282">Flagellum</keyword>
<evidence type="ECO:0000256" key="6">
    <source>
        <dbReference type="ARBA" id="ARBA00022692"/>
    </source>
</evidence>
<evidence type="ECO:0000256" key="1">
    <source>
        <dbReference type="ARBA" id="ARBA00002254"/>
    </source>
</evidence>
<keyword evidence="6" id="KW-0812">Transmembrane</keyword>
<gene>
    <name evidence="11" type="primary">fliL</name>
    <name evidence="11" type="ORF">IC617_17060</name>
</gene>
<organism evidence="11 12">
    <name type="scientific">Neiella litorisoli</name>
    <dbReference type="NCBI Taxonomy" id="2771431"/>
    <lineage>
        <taxon>Bacteria</taxon>
        <taxon>Pseudomonadati</taxon>
        <taxon>Pseudomonadota</taxon>
        <taxon>Gammaproteobacteria</taxon>
        <taxon>Alteromonadales</taxon>
        <taxon>Echinimonadaceae</taxon>
        <taxon>Neiella</taxon>
    </lineage>
</organism>
<evidence type="ECO:0000313" key="11">
    <source>
        <dbReference type="EMBL" id="MBD1391141.1"/>
    </source>
</evidence>
<keyword evidence="7 10" id="KW-0283">Flagellar rotation</keyword>
<dbReference type="AlphaFoldDB" id="A0A8J6UH29"/>
<evidence type="ECO:0000256" key="8">
    <source>
        <dbReference type="ARBA" id="ARBA00022989"/>
    </source>
</evidence>
<dbReference type="GO" id="GO:0071978">
    <property type="term" value="P:bacterial-type flagellum-dependent swarming motility"/>
    <property type="evidence" value="ECO:0007669"/>
    <property type="project" value="TreeGrafter"/>
</dbReference>
<keyword evidence="5 10" id="KW-0145">Chemotaxis</keyword>
<evidence type="ECO:0000256" key="10">
    <source>
        <dbReference type="RuleBase" id="RU364125"/>
    </source>
</evidence>
<accession>A0A8J6UH29</accession>
<dbReference type="GO" id="GO:0009425">
    <property type="term" value="C:bacterial-type flagellum basal body"/>
    <property type="evidence" value="ECO:0007669"/>
    <property type="project" value="InterPro"/>
</dbReference>
<dbReference type="InterPro" id="IPR005503">
    <property type="entry name" value="FliL"/>
</dbReference>
<dbReference type="PANTHER" id="PTHR35091">
    <property type="entry name" value="FLAGELLAR PROTEIN FLIL"/>
    <property type="match status" value="1"/>
</dbReference>
<evidence type="ECO:0000256" key="2">
    <source>
        <dbReference type="ARBA" id="ARBA00004162"/>
    </source>
</evidence>
<dbReference type="GO" id="GO:0005886">
    <property type="term" value="C:plasma membrane"/>
    <property type="evidence" value="ECO:0007669"/>
    <property type="project" value="UniProtKB-SubCell"/>
</dbReference>
<dbReference type="Pfam" id="PF03748">
    <property type="entry name" value="FliL"/>
    <property type="match status" value="1"/>
</dbReference>
<name>A0A8J6UH29_9GAMM</name>
<keyword evidence="12" id="KW-1185">Reference proteome</keyword>
<dbReference type="Proteomes" id="UP000638014">
    <property type="component" value="Unassembled WGS sequence"/>
</dbReference>
<evidence type="ECO:0000256" key="7">
    <source>
        <dbReference type="ARBA" id="ARBA00022779"/>
    </source>
</evidence>
<reference evidence="11" key="1">
    <citation type="submission" date="2020-09" db="EMBL/GenBank/DDBJ databases">
        <title>A novel bacterium of genus Neiella, isolated from South China Sea.</title>
        <authorList>
            <person name="Huang H."/>
            <person name="Mo K."/>
            <person name="Hu Y."/>
        </authorList>
    </citation>
    <scope>NUCLEOTIDE SEQUENCE</scope>
    <source>
        <strain evidence="11">HB171785</strain>
    </source>
</reference>
<evidence type="ECO:0000256" key="5">
    <source>
        <dbReference type="ARBA" id="ARBA00022500"/>
    </source>
</evidence>
<comment type="caution">
    <text evidence="11">The sequence shown here is derived from an EMBL/GenBank/DDBJ whole genome shotgun (WGS) entry which is preliminary data.</text>
</comment>
<sequence>MLLAGLLLSQQAAAENAPAPNGDYAYFGFEPDIVTNYIRKGPSLGYIRLTAEIMVAGNKNLELVEHHAPLLRAALVEIFGSQPEDKIKSLAGREEIRRQCLTTINELLQQETGQPLAADILFTKYLYH</sequence>
<keyword evidence="10" id="KW-0997">Cell inner membrane</keyword>
<proteinExistence type="inferred from homology"/>
<comment type="function">
    <text evidence="1 10">Controls the rotational direction of flagella during chemotaxis.</text>
</comment>
<dbReference type="PANTHER" id="PTHR35091:SF5">
    <property type="entry name" value="FLAGELLAR PROTEIN FLIL"/>
    <property type="match status" value="1"/>
</dbReference>
<protein>
    <recommendedName>
        <fullName evidence="10">Flagellar protein FliL</fullName>
    </recommendedName>
</protein>
<dbReference type="GO" id="GO:0006935">
    <property type="term" value="P:chemotaxis"/>
    <property type="evidence" value="ECO:0007669"/>
    <property type="project" value="UniProtKB-KW"/>
</dbReference>
<keyword evidence="4" id="KW-1003">Cell membrane</keyword>
<dbReference type="EMBL" id="JACXAF010000028">
    <property type="protein sequence ID" value="MBD1391141.1"/>
    <property type="molecule type" value="Genomic_DNA"/>
</dbReference>
<keyword evidence="11" id="KW-0966">Cell projection</keyword>
<evidence type="ECO:0000256" key="3">
    <source>
        <dbReference type="ARBA" id="ARBA00008281"/>
    </source>
</evidence>
<keyword evidence="8" id="KW-1133">Transmembrane helix</keyword>